<dbReference type="OrthoDB" id="192288at2"/>
<evidence type="ECO:0008006" key="4">
    <source>
        <dbReference type="Google" id="ProtNLM"/>
    </source>
</evidence>
<organism evidence="2 3">
    <name type="scientific">Blastopirellula marina</name>
    <dbReference type="NCBI Taxonomy" id="124"/>
    <lineage>
        <taxon>Bacteria</taxon>
        <taxon>Pseudomonadati</taxon>
        <taxon>Planctomycetota</taxon>
        <taxon>Planctomycetia</taxon>
        <taxon>Pirellulales</taxon>
        <taxon>Pirellulaceae</taxon>
        <taxon>Blastopirellula</taxon>
    </lineage>
</organism>
<name>A0A2S8G4W1_9BACT</name>
<dbReference type="RefSeq" id="WP_105327929.1">
    <property type="nucleotide sequence ID" value="NZ_PUHY01000004.1"/>
</dbReference>
<dbReference type="AlphaFoldDB" id="A0A2S8G4W1"/>
<feature type="transmembrane region" description="Helical" evidence="1">
    <location>
        <begin position="220"/>
        <end position="242"/>
    </location>
</feature>
<keyword evidence="1" id="KW-0472">Membrane</keyword>
<feature type="transmembrane region" description="Helical" evidence="1">
    <location>
        <begin position="188"/>
        <end position="208"/>
    </location>
</feature>
<accession>A0A2S8G4W1</accession>
<evidence type="ECO:0000313" key="2">
    <source>
        <dbReference type="EMBL" id="PQO39492.1"/>
    </source>
</evidence>
<comment type="caution">
    <text evidence="2">The sequence shown here is derived from an EMBL/GenBank/DDBJ whole genome shotgun (WGS) entry which is preliminary data.</text>
</comment>
<dbReference type="EMBL" id="PUHY01000004">
    <property type="protein sequence ID" value="PQO39492.1"/>
    <property type="molecule type" value="Genomic_DNA"/>
</dbReference>
<keyword evidence="1" id="KW-1133">Transmembrane helix</keyword>
<evidence type="ECO:0000313" key="3">
    <source>
        <dbReference type="Proteomes" id="UP000238322"/>
    </source>
</evidence>
<keyword evidence="1" id="KW-0812">Transmembrane</keyword>
<sequence length="262" mass="29789">MSNASVLPLSWEVPEVFRLRLGDGPGRQRVMQADGHVLLVTHRPPRLGERVRSGRYFWRNPEGKWISSDLGQGPTAMLKHLEEYNTEINKLEKAEADAQSSEDYFRVISELSPLLRATRNLHNTLQKARELIGHDRAAINFRDRSYELERSAELLHSEAKNELDFLIAQRTEQQAASSHRMAISAYRLNILVAFFFPVVTLATIFGTSMRHGFETLSPPVPFLTMVLVGIILGVVLIVFVNTPVEPKPRKRRGADEKIRRTP</sequence>
<gene>
    <name evidence="2" type="ORF">C5Y83_01740</name>
</gene>
<protein>
    <recommendedName>
        <fullName evidence="4">CorA-like Mg2+ transporter protein</fullName>
    </recommendedName>
</protein>
<evidence type="ECO:0000256" key="1">
    <source>
        <dbReference type="SAM" id="Phobius"/>
    </source>
</evidence>
<proteinExistence type="predicted"/>
<dbReference type="Proteomes" id="UP000238322">
    <property type="component" value="Unassembled WGS sequence"/>
</dbReference>
<reference evidence="2 3" key="1">
    <citation type="submission" date="2018-02" db="EMBL/GenBank/DDBJ databases">
        <title>Comparative genomes isolates from brazilian mangrove.</title>
        <authorList>
            <person name="Araujo J.E."/>
            <person name="Taketani R.G."/>
            <person name="Silva M.C.P."/>
            <person name="Loureco M.V."/>
            <person name="Andreote F.D."/>
        </authorList>
    </citation>
    <scope>NUCLEOTIDE SEQUENCE [LARGE SCALE GENOMIC DNA]</scope>
    <source>
        <strain evidence="2 3">Hex-1 MGV</strain>
    </source>
</reference>